<dbReference type="RefSeq" id="XP_030644060.1">
    <property type="nucleotide sequence ID" value="XM_030788200.1"/>
</dbReference>
<evidence type="ECO:0000256" key="4">
    <source>
        <dbReference type="ARBA" id="ARBA00014465"/>
    </source>
</evidence>
<dbReference type="GO" id="GO:0005096">
    <property type="term" value="F:GTPase activator activity"/>
    <property type="evidence" value="ECO:0007669"/>
    <property type="project" value="UniProtKB-KW"/>
</dbReference>
<comment type="subcellular location">
    <subcellularLocation>
        <location evidence="2">Cell junction</location>
        <location evidence="2">Focal adhesion</location>
    </subcellularLocation>
    <subcellularLocation>
        <location evidence="3">Cytoplasm</location>
    </subcellularLocation>
    <subcellularLocation>
        <location evidence="1">Membrane</location>
        <topology evidence="1">Peripheral membrane protein</topology>
    </subcellularLocation>
</comment>
<evidence type="ECO:0000256" key="9">
    <source>
        <dbReference type="ARBA" id="ARBA00023136"/>
    </source>
</evidence>
<dbReference type="SMART" id="SM00324">
    <property type="entry name" value="RhoGAP"/>
    <property type="match status" value="1"/>
</dbReference>
<dbReference type="GO" id="GO:0005737">
    <property type="term" value="C:cytoplasm"/>
    <property type="evidence" value="ECO:0007669"/>
    <property type="project" value="UniProtKB-SubCell"/>
</dbReference>
<dbReference type="InterPro" id="IPR002913">
    <property type="entry name" value="START_lipid-bd_dom"/>
</dbReference>
<feature type="region of interest" description="Disordered" evidence="14">
    <location>
        <begin position="449"/>
        <end position="498"/>
    </location>
</feature>
<dbReference type="GeneID" id="115824097"/>
<feature type="domain" description="START" evidence="16">
    <location>
        <begin position="925"/>
        <end position="1119"/>
    </location>
</feature>
<evidence type="ECO:0000256" key="7">
    <source>
        <dbReference type="ARBA" id="ARBA00022553"/>
    </source>
</evidence>
<evidence type="ECO:0000259" key="16">
    <source>
        <dbReference type="PROSITE" id="PS50848"/>
    </source>
</evidence>
<feature type="compositionally biased region" description="Acidic residues" evidence="14">
    <location>
        <begin position="517"/>
        <end position="534"/>
    </location>
</feature>
<dbReference type="PROSITE" id="PS50848">
    <property type="entry name" value="START"/>
    <property type="match status" value="1"/>
</dbReference>
<dbReference type="SUPFAM" id="SSF47769">
    <property type="entry name" value="SAM/Pointed domain"/>
    <property type="match status" value="1"/>
</dbReference>
<evidence type="ECO:0000256" key="11">
    <source>
        <dbReference type="ARBA" id="ARBA00030675"/>
    </source>
</evidence>
<dbReference type="GO" id="GO:0005925">
    <property type="term" value="C:focal adhesion"/>
    <property type="evidence" value="ECO:0007669"/>
    <property type="project" value="UniProtKB-SubCell"/>
</dbReference>
<proteinExistence type="predicted"/>
<feature type="compositionally biased region" description="Low complexity" evidence="14">
    <location>
        <begin position="163"/>
        <end position="198"/>
    </location>
</feature>
<sequence>MILTQIEAKEACTWLRAAGFPQYAQLYEVGQFPIEISSVTRDHDFLDADAIEALCRRLNTLNKCALMRLDITPQRKRSEDSDEDEPCAISGRWTFQRDSKRWSRLDEVDVFSLPGNGVSAGDDCLAGGLREGVSADSVLTDLSEQPEVSSLHSVGSGGQGKGTTPSAPNTMPSSPATTAAATRASSVASVCSSGTSGANEDSLSDGLPSPLERGSFSFEAKSCPGGGGGGKGTRSRAKSFLKRMESLRRRSSSSTSKRKKKLGGGQGRLEISGPVPKEGLDDEKLRRLNCVDIAAPERDNTSASRNRSVSYSTQTSSGSAGSSQSEASSGSAMSTPSPVTRARSHSTAAGSSKRVGMYLEGFDPFSLVLQPAQDQNQDHHNQGQRFNSGQPEKGIHGIAEQNRRNCKKSSRSEDDERVKEEEEGGVIFFYLPEDHKPGTFPKALADGGLCRRGVSRRPPRQGSSTSLDSRLSFYDNVPYTGLGEEEDDEEEEEPKLEEVLERVSGLQRLVNAWAETGAEEEEEEEEDEEGDSDSALDSASPCPSSPLQNHLEETENGSDQDSTGNPLGEHDDTLQARERRDSGVGASLTRSNRPQRLRWPSFLSSHRASLASTLLQVDCQSVLQMNLLQKYSLLKLTALLEKHTPTNKHGFSWAVPKFMKRMKVRDYKDRSVFGVPLQMIVQRTGQPLPQSIQQAMRYLRSQCLDQVGLFRKSGVKSRIQALRQMNESCGADGGGISYEGQSAYDVADMLKQYFRDLPEPLLTSKLSDTFLQIYQYMPKELRLQAVRAAVLLLPDENREALQTLLCFLSDVTANVAENQMTCTNLAVCLAPSLFHLNTLRRESSSPRVMNRKNTQGKPDQRDLSENLAATHGLAHMIQECRKLFQIPEEMSRCRNSYVEQGLTPVRMEDLIESRGAQGYRALLRDSLDALLKEAKDKFRGYDSLSTPEPAELAYKKVHDGSPLRLWKVSVEVPAAAEEVLTRVLREQVRWDEDLLECRVVETLDENTEVYQYVRNTMAPHPPRDHLVLRTWTTDLPKGACALVCTSVDQEGAATLGVRANILTSRYFIEPCGPTKSRLTHVSRIDCRGHFPEWYNKLYGHLSAAEVVRIRDSFICQLDK</sequence>
<evidence type="ECO:0000256" key="8">
    <source>
        <dbReference type="ARBA" id="ARBA00022949"/>
    </source>
</evidence>
<accession>A0A6J2WF08</accession>
<feature type="compositionally biased region" description="Basic and acidic residues" evidence="14">
    <location>
        <begin position="410"/>
        <end position="420"/>
    </location>
</feature>
<evidence type="ECO:0000256" key="2">
    <source>
        <dbReference type="ARBA" id="ARBA00004246"/>
    </source>
</evidence>
<keyword evidence="7" id="KW-0597">Phosphoprotein</keyword>
<dbReference type="Gene3D" id="3.30.530.20">
    <property type="match status" value="1"/>
</dbReference>
<dbReference type="SMART" id="SM00234">
    <property type="entry name" value="START"/>
    <property type="match status" value="1"/>
</dbReference>
<protein>
    <recommendedName>
        <fullName evidence="4">Rho GTPase-activating protein 7</fullName>
    </recommendedName>
    <alternativeName>
        <fullName evidence="11">Rho-type GTPase-activating protein 7</fullName>
    </alternativeName>
    <alternativeName>
        <fullName evidence="12">START domain-containing protein 12</fullName>
    </alternativeName>
    <alternativeName>
        <fullName evidence="10">StAR-related lipid transfer protein 12</fullName>
    </alternativeName>
</protein>
<feature type="region of interest" description="Disordered" evidence="14">
    <location>
        <begin position="143"/>
        <end position="354"/>
    </location>
</feature>
<dbReference type="InterPro" id="IPR023393">
    <property type="entry name" value="START-like_dom_sf"/>
</dbReference>
<evidence type="ECO:0000256" key="13">
    <source>
        <dbReference type="ARBA" id="ARBA00046839"/>
    </source>
</evidence>
<dbReference type="OrthoDB" id="10003330at2759"/>
<dbReference type="GO" id="GO:0007165">
    <property type="term" value="P:signal transduction"/>
    <property type="evidence" value="ECO:0007669"/>
    <property type="project" value="InterPro"/>
</dbReference>
<feature type="region of interest" description="Disordered" evidence="14">
    <location>
        <begin position="515"/>
        <end position="591"/>
    </location>
</feature>
<evidence type="ECO:0000313" key="17">
    <source>
        <dbReference type="Proteomes" id="UP000504632"/>
    </source>
</evidence>
<feature type="region of interest" description="Disordered" evidence="14">
    <location>
        <begin position="368"/>
        <end position="421"/>
    </location>
</feature>
<feature type="compositionally biased region" description="Low complexity" evidence="14">
    <location>
        <begin position="308"/>
        <end position="337"/>
    </location>
</feature>
<evidence type="ECO:0000256" key="12">
    <source>
        <dbReference type="ARBA" id="ARBA00032733"/>
    </source>
</evidence>
<keyword evidence="17" id="KW-1185">Reference proteome</keyword>
<dbReference type="InterPro" id="IPR000198">
    <property type="entry name" value="RhoGAP_dom"/>
</dbReference>
<dbReference type="Pfam" id="PF01852">
    <property type="entry name" value="START"/>
    <property type="match status" value="1"/>
</dbReference>
<dbReference type="CDD" id="cd09538">
    <property type="entry name" value="SAM_DLC1_2-like"/>
    <property type="match status" value="1"/>
</dbReference>
<dbReference type="FunFam" id="3.30.530.20:FF:000009">
    <property type="entry name" value="StAR related lipid transfer domain containing 13"/>
    <property type="match status" value="1"/>
</dbReference>
<name>A0A6J2WF08_CHACN</name>
<reference evidence="17" key="1">
    <citation type="submission" date="2024-06" db="UniProtKB">
        <authorList>
            <consortium name="RefSeq"/>
        </authorList>
    </citation>
    <scope>NUCLEOTIDE SEQUENCE [LARGE SCALE GENOMIC DNA]</scope>
</reference>
<feature type="compositionally biased region" description="Polar residues" evidence="14">
    <location>
        <begin position="143"/>
        <end position="153"/>
    </location>
</feature>
<dbReference type="FunFam" id="1.10.555.10:FF:000007">
    <property type="entry name" value="rho GTPase-activating protein 7 isoform X2"/>
    <property type="match status" value="1"/>
</dbReference>
<dbReference type="SUPFAM" id="SSF48350">
    <property type="entry name" value="GTPase activation domain, GAP"/>
    <property type="match status" value="1"/>
</dbReference>
<evidence type="ECO:0000256" key="5">
    <source>
        <dbReference type="ARBA" id="ARBA00022468"/>
    </source>
</evidence>
<dbReference type="GO" id="GO:0035023">
    <property type="term" value="P:regulation of Rho protein signal transduction"/>
    <property type="evidence" value="ECO:0007669"/>
    <property type="project" value="TreeGrafter"/>
</dbReference>
<evidence type="ECO:0000313" key="18">
    <source>
        <dbReference type="RefSeq" id="XP_030644060.1"/>
    </source>
</evidence>
<keyword evidence="9" id="KW-0472">Membrane</keyword>
<evidence type="ECO:0000256" key="1">
    <source>
        <dbReference type="ARBA" id="ARBA00004170"/>
    </source>
</evidence>
<keyword evidence="8" id="KW-0965">Cell junction</keyword>
<evidence type="ECO:0000256" key="14">
    <source>
        <dbReference type="SAM" id="MobiDB-lite"/>
    </source>
</evidence>
<keyword evidence="6" id="KW-0963">Cytoplasm</keyword>
<evidence type="ECO:0000256" key="10">
    <source>
        <dbReference type="ARBA" id="ARBA00030542"/>
    </source>
</evidence>
<dbReference type="GO" id="GO:0008289">
    <property type="term" value="F:lipid binding"/>
    <property type="evidence" value="ECO:0007669"/>
    <property type="project" value="InterPro"/>
</dbReference>
<dbReference type="AlphaFoldDB" id="A0A6J2WF08"/>
<dbReference type="SUPFAM" id="SSF55961">
    <property type="entry name" value="Bet v1-like"/>
    <property type="match status" value="1"/>
</dbReference>
<dbReference type="PANTHER" id="PTHR12659">
    <property type="entry name" value="RHO-TYPE GTPASE ACTIVATING PROTEIN"/>
    <property type="match status" value="1"/>
</dbReference>
<dbReference type="Gene3D" id="1.10.555.10">
    <property type="entry name" value="Rho GTPase activation protein"/>
    <property type="match status" value="1"/>
</dbReference>
<dbReference type="Pfam" id="PF00620">
    <property type="entry name" value="RhoGAP"/>
    <property type="match status" value="1"/>
</dbReference>
<dbReference type="PROSITE" id="PS50238">
    <property type="entry name" value="RHOGAP"/>
    <property type="match status" value="1"/>
</dbReference>
<dbReference type="CDD" id="cd04375">
    <property type="entry name" value="RhoGAP_DLC1"/>
    <property type="match status" value="1"/>
</dbReference>
<dbReference type="CTD" id="10395"/>
<dbReference type="InterPro" id="IPR001660">
    <property type="entry name" value="SAM"/>
</dbReference>
<dbReference type="PANTHER" id="PTHR12659:SF2">
    <property type="entry name" value="RHO GTPASE-ACTIVATING PROTEIN 7"/>
    <property type="match status" value="1"/>
</dbReference>
<feature type="compositionally biased region" description="Basic and acidic residues" evidence="14">
    <location>
        <begin position="568"/>
        <end position="582"/>
    </location>
</feature>
<dbReference type="InterPro" id="IPR013761">
    <property type="entry name" value="SAM/pointed_sf"/>
</dbReference>
<dbReference type="Proteomes" id="UP000504632">
    <property type="component" value="Chromosome 11"/>
</dbReference>
<dbReference type="InParanoid" id="A0A6J2WF08"/>
<keyword evidence="5" id="KW-0343">GTPase activation</keyword>
<feature type="compositionally biased region" description="Acidic residues" evidence="14">
    <location>
        <begin position="483"/>
        <end position="495"/>
    </location>
</feature>
<gene>
    <name evidence="18" type="primary">dlc1</name>
</gene>
<comment type="subunit">
    <text evidence="13">Interacts with EF1A1, facilitates EF1A1 distribution to the membrane periphery and ruffles upon growth factor stimulation and suppresses cell migration. Interacts with tensin TNS1 (via N-terminus); the interaction is decreased by phosphorylation of TNS1. Interacts with TNS3 and PTEN; in resting cells, interacts with TNS3 (via C2 tensin-type domain) but, following growth factor stimulation, TNS3 and PTEN are phosphorylated which leads to weakened interaction with TNS3 and enhanced interaction with PTEN. Interacts (via C-terminus) with tensin TNS4 (via SH2 domain); the interaction is independent of tyrosine phosphorylation of DLC1.</text>
</comment>
<dbReference type="CDD" id="cd08869">
    <property type="entry name" value="START_RhoGAP"/>
    <property type="match status" value="1"/>
</dbReference>
<dbReference type="Pfam" id="PF07647">
    <property type="entry name" value="SAM_2"/>
    <property type="match status" value="1"/>
</dbReference>
<dbReference type="Gene3D" id="1.10.287.2070">
    <property type="match status" value="1"/>
</dbReference>
<feature type="domain" description="Rho-GAP" evidence="15">
    <location>
        <begin position="675"/>
        <end position="884"/>
    </location>
</feature>
<dbReference type="InterPro" id="IPR008936">
    <property type="entry name" value="Rho_GTPase_activation_prot"/>
</dbReference>
<reference evidence="18" key="2">
    <citation type="submission" date="2025-08" db="UniProtKB">
        <authorList>
            <consortium name="RefSeq"/>
        </authorList>
    </citation>
    <scope>IDENTIFICATION</scope>
</reference>
<dbReference type="GO" id="GO:0030036">
    <property type="term" value="P:actin cytoskeleton organization"/>
    <property type="evidence" value="ECO:0007669"/>
    <property type="project" value="TreeGrafter"/>
</dbReference>
<evidence type="ECO:0000259" key="15">
    <source>
        <dbReference type="PROSITE" id="PS50238"/>
    </source>
</evidence>
<evidence type="ECO:0000256" key="3">
    <source>
        <dbReference type="ARBA" id="ARBA00004496"/>
    </source>
</evidence>
<dbReference type="GO" id="GO:0045121">
    <property type="term" value="C:membrane raft"/>
    <property type="evidence" value="ECO:0007669"/>
    <property type="project" value="TreeGrafter"/>
</dbReference>
<organism evidence="17 18">
    <name type="scientific">Chanos chanos</name>
    <name type="common">Milkfish</name>
    <name type="synonym">Mugil chanos</name>
    <dbReference type="NCBI Taxonomy" id="29144"/>
    <lineage>
        <taxon>Eukaryota</taxon>
        <taxon>Metazoa</taxon>
        <taxon>Chordata</taxon>
        <taxon>Craniata</taxon>
        <taxon>Vertebrata</taxon>
        <taxon>Euteleostomi</taxon>
        <taxon>Actinopterygii</taxon>
        <taxon>Neopterygii</taxon>
        <taxon>Teleostei</taxon>
        <taxon>Ostariophysi</taxon>
        <taxon>Gonorynchiformes</taxon>
        <taxon>Chanidae</taxon>
        <taxon>Chanos</taxon>
    </lineage>
</organism>
<evidence type="ECO:0000256" key="6">
    <source>
        <dbReference type="ARBA" id="ARBA00022490"/>
    </source>
</evidence>